<keyword evidence="1 2" id="KW-0808">Transferase</keyword>
<dbReference type="GO" id="GO:0016094">
    <property type="term" value="P:polyprenol biosynthetic process"/>
    <property type="evidence" value="ECO:0007669"/>
    <property type="project" value="TreeGrafter"/>
</dbReference>
<comment type="similarity">
    <text evidence="2">Belongs to the UPP synthase family.</text>
</comment>
<gene>
    <name evidence="3" type="ORF">C0601_11510</name>
</gene>
<dbReference type="AlphaFoldDB" id="A0A2N5ZBI4"/>
<comment type="subunit">
    <text evidence="2">Homodimer.</text>
</comment>
<dbReference type="Pfam" id="PF01255">
    <property type="entry name" value="Prenyltransf"/>
    <property type="match status" value="1"/>
</dbReference>
<feature type="binding site" evidence="2">
    <location>
        <position position="27"/>
    </location>
    <ligand>
        <name>substrate</name>
    </ligand>
</feature>
<dbReference type="FunFam" id="3.40.1180.10:FF:000001">
    <property type="entry name" value="(2E,6E)-farnesyl-diphosphate-specific ditrans,polycis-undecaprenyl-diphosphate synthase"/>
    <property type="match status" value="1"/>
</dbReference>
<feature type="active site" description="Proton acceptor" evidence="2">
    <location>
        <position position="62"/>
    </location>
</feature>
<dbReference type="InterPro" id="IPR001441">
    <property type="entry name" value="UPP_synth-like"/>
</dbReference>
<dbReference type="PANTHER" id="PTHR10291">
    <property type="entry name" value="DEHYDRODOLICHYL DIPHOSPHATE SYNTHASE FAMILY MEMBER"/>
    <property type="match status" value="1"/>
</dbReference>
<keyword evidence="2" id="KW-0460">Magnesium</keyword>
<keyword evidence="2" id="KW-0479">Metal-binding</keyword>
<dbReference type="GO" id="GO:0000287">
    <property type="term" value="F:magnesium ion binding"/>
    <property type="evidence" value="ECO:0007669"/>
    <property type="project" value="UniProtKB-UniRule"/>
</dbReference>
<name>A0A2N5ZBI4_MUIH1</name>
<dbReference type="GO" id="GO:0045547">
    <property type="term" value="F:ditrans,polycis-polyprenyl diphosphate synthase [(2E,6E)-farnesyl diphosphate specific] activity"/>
    <property type="evidence" value="ECO:0007669"/>
    <property type="project" value="TreeGrafter"/>
</dbReference>
<evidence type="ECO:0000313" key="3">
    <source>
        <dbReference type="EMBL" id="PLX16026.1"/>
    </source>
</evidence>
<evidence type="ECO:0000313" key="4">
    <source>
        <dbReference type="Proteomes" id="UP000234857"/>
    </source>
</evidence>
<feature type="binding site" evidence="2">
    <location>
        <begin position="15"/>
        <end position="18"/>
    </location>
    <ligand>
        <name>substrate</name>
    </ligand>
</feature>
<feature type="binding site" evidence="2">
    <location>
        <position position="197"/>
    </location>
    <ligand>
        <name>Mg(2+)</name>
        <dbReference type="ChEBI" id="CHEBI:18420"/>
    </ligand>
</feature>
<feature type="binding site" evidence="2">
    <location>
        <position position="63"/>
    </location>
    <ligand>
        <name>substrate</name>
    </ligand>
</feature>
<organism evidence="3 4">
    <name type="scientific">Muiribacterium halophilum</name>
    <dbReference type="NCBI Taxonomy" id="2053465"/>
    <lineage>
        <taxon>Bacteria</taxon>
        <taxon>Candidatus Muiribacteriota</taxon>
        <taxon>Candidatus Muiribacteriia</taxon>
        <taxon>Candidatus Muiribacteriales</taxon>
        <taxon>Candidatus Muiribacteriaceae</taxon>
        <taxon>Candidatus Muiribacterium</taxon>
    </lineage>
</organism>
<reference evidence="3 4" key="1">
    <citation type="submission" date="2017-11" db="EMBL/GenBank/DDBJ databases">
        <title>Genome-resolved metagenomics identifies genetic mobility, metabolic interactions, and unexpected diversity in perchlorate-reducing communities.</title>
        <authorList>
            <person name="Barnum T.P."/>
            <person name="Figueroa I.A."/>
            <person name="Carlstrom C.I."/>
            <person name="Lucas L.N."/>
            <person name="Engelbrektson A.L."/>
            <person name="Coates J.D."/>
        </authorList>
    </citation>
    <scope>NUCLEOTIDE SEQUENCE [LARGE SCALE GENOMIC DNA]</scope>
    <source>
        <strain evidence="3">BM706</strain>
    </source>
</reference>
<feature type="binding site" evidence="2">
    <location>
        <position position="19"/>
    </location>
    <ligand>
        <name>substrate</name>
    </ligand>
</feature>
<dbReference type="EC" id="2.5.1.-" evidence="2"/>
<comment type="cofactor">
    <cofactor evidence="2">
        <name>Mg(2+)</name>
        <dbReference type="ChEBI" id="CHEBI:18420"/>
    </cofactor>
    <text evidence="2">Binds 2 magnesium ions per subunit.</text>
</comment>
<dbReference type="NCBIfam" id="NF011405">
    <property type="entry name" value="PRK14830.1"/>
    <property type="match status" value="1"/>
</dbReference>
<dbReference type="InterPro" id="IPR018520">
    <property type="entry name" value="UPP_synth-like_CS"/>
</dbReference>
<feature type="binding site" evidence="2">
    <location>
        <position position="14"/>
    </location>
    <ligand>
        <name>Mg(2+)</name>
        <dbReference type="ChEBI" id="CHEBI:18420"/>
    </ligand>
</feature>
<accession>A0A2N5ZBI4</accession>
<comment type="function">
    <text evidence="2">Catalyzes the condensation of isopentenyl diphosphate (IPP) with allylic pyrophosphates generating different type of terpenoids.</text>
</comment>
<dbReference type="PROSITE" id="PS01066">
    <property type="entry name" value="UPP_SYNTHASE"/>
    <property type="match status" value="1"/>
</dbReference>
<feature type="binding site" evidence="2">
    <location>
        <begin position="184"/>
        <end position="186"/>
    </location>
    <ligand>
        <name>substrate</name>
    </ligand>
</feature>
<dbReference type="InterPro" id="IPR036424">
    <property type="entry name" value="UPP_synth-like_sf"/>
</dbReference>
<dbReference type="Gene3D" id="3.40.1180.10">
    <property type="entry name" value="Decaprenyl diphosphate synthase-like"/>
    <property type="match status" value="1"/>
</dbReference>
<protein>
    <recommendedName>
        <fullName evidence="2">Isoprenyl transferase</fullName>
        <ecNumber evidence="2">2.5.1.-</ecNumber>
    </recommendedName>
</protein>
<proteinExistence type="inferred from homology"/>
<dbReference type="Proteomes" id="UP000234857">
    <property type="component" value="Unassembled WGS sequence"/>
</dbReference>
<feature type="binding site" evidence="2">
    <location>
        <position position="178"/>
    </location>
    <ligand>
        <name>substrate</name>
    </ligand>
</feature>
<feature type="active site" evidence="2">
    <location>
        <position position="14"/>
    </location>
</feature>
<sequence>MENNVPNHIAIIMDGNGRWAKKRTFPRLFGHRQGVKRVKDVCNLCMEFSIRYLTLYAFSTENWKRPAEEVNGLMNLFREFLQKEAQNLINKGIRLVVSGRYHEFDDDLVNRIERLKEESKDNNKLVLNVALNYGSRKELVDAARAIVKKGYKAEEIDESIISEHLYEPDVPDPDLIIRTSGEQRLSNFLLWQAAYSELYFTEKFWPEFDRNVLIEALNEYKDRKRKFGGL</sequence>
<dbReference type="EMBL" id="PKTG01000123">
    <property type="protein sequence ID" value="PLX16026.1"/>
    <property type="molecule type" value="Genomic_DNA"/>
</dbReference>
<dbReference type="SUPFAM" id="SSF64005">
    <property type="entry name" value="Undecaprenyl diphosphate synthase"/>
    <property type="match status" value="1"/>
</dbReference>
<dbReference type="PANTHER" id="PTHR10291:SF0">
    <property type="entry name" value="DEHYDRODOLICHYL DIPHOSPHATE SYNTHASE 2"/>
    <property type="match status" value="1"/>
</dbReference>
<dbReference type="NCBIfam" id="TIGR00055">
    <property type="entry name" value="uppS"/>
    <property type="match status" value="1"/>
</dbReference>
<feature type="binding site" evidence="2">
    <location>
        <position position="65"/>
    </location>
    <ligand>
        <name>substrate</name>
    </ligand>
</feature>
<feature type="binding site" evidence="2">
    <location>
        <begin position="59"/>
        <end position="61"/>
    </location>
    <ligand>
        <name>substrate</name>
    </ligand>
</feature>
<comment type="caution">
    <text evidence="3">The sequence shown here is derived from an EMBL/GenBank/DDBJ whole genome shotgun (WGS) entry which is preliminary data.</text>
</comment>
<evidence type="ECO:0000256" key="2">
    <source>
        <dbReference type="HAMAP-Rule" id="MF_01139"/>
    </source>
</evidence>
<evidence type="ECO:0000256" key="1">
    <source>
        <dbReference type="ARBA" id="ARBA00022679"/>
    </source>
</evidence>
<dbReference type="HAMAP" id="MF_01139">
    <property type="entry name" value="ISPT"/>
    <property type="match status" value="1"/>
</dbReference>
<dbReference type="CDD" id="cd00475">
    <property type="entry name" value="Cis_IPPS"/>
    <property type="match status" value="1"/>
</dbReference>
<feature type="binding site" evidence="2">
    <location>
        <position position="31"/>
    </location>
    <ligand>
        <name>substrate</name>
    </ligand>
</feature>